<evidence type="ECO:0000259" key="5">
    <source>
        <dbReference type="Pfam" id="PF08281"/>
    </source>
</evidence>
<keyword evidence="7" id="KW-1185">Reference proteome</keyword>
<dbReference type="Gene3D" id="1.10.10.10">
    <property type="entry name" value="Winged helix-like DNA-binding domain superfamily/Winged helix DNA-binding domain"/>
    <property type="match status" value="1"/>
</dbReference>
<feature type="domain" description="RNA polymerase sigma factor 70 region 4 type 2" evidence="5">
    <location>
        <begin position="109"/>
        <end position="157"/>
    </location>
</feature>
<comment type="caution">
    <text evidence="6">The sequence shown here is derived from an EMBL/GenBank/DDBJ whole genome shotgun (WGS) entry which is preliminary data.</text>
</comment>
<evidence type="ECO:0000256" key="3">
    <source>
        <dbReference type="ARBA" id="ARBA00023082"/>
    </source>
</evidence>
<reference evidence="6" key="1">
    <citation type="submission" date="2021-11" db="EMBL/GenBank/DDBJ databases">
        <title>Draft genome sequence of Alcaligenes endophyticus type strain CCUG 75668T.</title>
        <authorList>
            <person name="Salva-Serra F."/>
            <person name="Duran R.E."/>
            <person name="Seeger M."/>
            <person name="Moore E.R.B."/>
            <person name="Jaen-Luchoro D."/>
        </authorList>
    </citation>
    <scope>NUCLEOTIDE SEQUENCE</scope>
    <source>
        <strain evidence="6">CCUG 75668</strain>
    </source>
</reference>
<dbReference type="Pfam" id="PF08281">
    <property type="entry name" value="Sigma70_r4_2"/>
    <property type="match status" value="1"/>
</dbReference>
<dbReference type="InterPro" id="IPR039425">
    <property type="entry name" value="RNA_pol_sigma-70-like"/>
</dbReference>
<dbReference type="PANTHER" id="PTHR43133:SF63">
    <property type="entry name" value="RNA POLYMERASE SIGMA FACTOR FECI-RELATED"/>
    <property type="match status" value="1"/>
</dbReference>
<gene>
    <name evidence="6" type="ORF">LMS43_11215</name>
</gene>
<keyword evidence="4" id="KW-0804">Transcription</keyword>
<dbReference type="RefSeq" id="WP_266123133.1">
    <property type="nucleotide sequence ID" value="NZ_JAJHNU010000003.1"/>
</dbReference>
<dbReference type="InterPro" id="IPR013325">
    <property type="entry name" value="RNA_pol_sigma_r2"/>
</dbReference>
<keyword evidence="2" id="KW-0805">Transcription regulation</keyword>
<dbReference type="PANTHER" id="PTHR43133">
    <property type="entry name" value="RNA POLYMERASE ECF-TYPE SIGMA FACTO"/>
    <property type="match status" value="1"/>
</dbReference>
<evidence type="ECO:0000256" key="1">
    <source>
        <dbReference type="ARBA" id="ARBA00010641"/>
    </source>
</evidence>
<evidence type="ECO:0000256" key="4">
    <source>
        <dbReference type="ARBA" id="ARBA00023163"/>
    </source>
</evidence>
<dbReference type="SUPFAM" id="SSF88659">
    <property type="entry name" value="Sigma3 and sigma4 domains of RNA polymerase sigma factors"/>
    <property type="match status" value="1"/>
</dbReference>
<protein>
    <submittedName>
        <fullName evidence="6">RNA polymerase sigma factor</fullName>
    </submittedName>
</protein>
<evidence type="ECO:0000256" key="2">
    <source>
        <dbReference type="ARBA" id="ARBA00023015"/>
    </source>
</evidence>
<dbReference type="EMBL" id="JAJHNU010000003">
    <property type="protein sequence ID" value="MDN4121859.1"/>
    <property type="molecule type" value="Genomic_DNA"/>
</dbReference>
<dbReference type="SUPFAM" id="SSF88946">
    <property type="entry name" value="Sigma2 domain of RNA polymerase sigma factors"/>
    <property type="match status" value="1"/>
</dbReference>
<keyword evidence="3" id="KW-0731">Sigma factor</keyword>
<evidence type="ECO:0000313" key="7">
    <source>
        <dbReference type="Proteomes" id="UP001168613"/>
    </source>
</evidence>
<comment type="similarity">
    <text evidence="1">Belongs to the sigma-70 factor family. ECF subfamily.</text>
</comment>
<sequence length="182" mass="20967">MSLVDHLRARLSHRYTYLRGRLSGLLGSREHASEALHETWLRLERMSTDTPVADADAYLLRMAANIAHRQYKQSSFYLSADDITELIDFADEQANVEELVSNRLATEHLLQALQGLTVRQRAILIAARLHGERNEDIAQHYEVSVSTVQRELRIALRYCEQYMQTQHDTVFTSATGRRRARS</sequence>
<organism evidence="6 7">
    <name type="scientific">Alcaligenes endophyticus</name>
    <dbReference type="NCBI Taxonomy" id="1929088"/>
    <lineage>
        <taxon>Bacteria</taxon>
        <taxon>Pseudomonadati</taxon>
        <taxon>Pseudomonadota</taxon>
        <taxon>Betaproteobacteria</taxon>
        <taxon>Burkholderiales</taxon>
        <taxon>Alcaligenaceae</taxon>
        <taxon>Alcaligenes</taxon>
    </lineage>
</organism>
<dbReference type="NCBIfam" id="TIGR02937">
    <property type="entry name" value="sigma70-ECF"/>
    <property type="match status" value="1"/>
</dbReference>
<evidence type="ECO:0000313" key="6">
    <source>
        <dbReference type="EMBL" id="MDN4121859.1"/>
    </source>
</evidence>
<dbReference type="InterPro" id="IPR014284">
    <property type="entry name" value="RNA_pol_sigma-70_dom"/>
</dbReference>
<accession>A0ABT8EKP6</accession>
<dbReference type="InterPro" id="IPR036388">
    <property type="entry name" value="WH-like_DNA-bd_sf"/>
</dbReference>
<proteinExistence type="inferred from homology"/>
<dbReference type="InterPro" id="IPR013249">
    <property type="entry name" value="RNA_pol_sigma70_r4_t2"/>
</dbReference>
<name>A0ABT8EKP6_9BURK</name>
<dbReference type="Proteomes" id="UP001168613">
    <property type="component" value="Unassembled WGS sequence"/>
</dbReference>
<dbReference type="InterPro" id="IPR013324">
    <property type="entry name" value="RNA_pol_sigma_r3/r4-like"/>
</dbReference>